<proteinExistence type="predicted"/>
<protein>
    <submittedName>
        <fullName evidence="1">Fimbrial outer membrane usher protein</fullName>
    </submittedName>
</protein>
<evidence type="ECO:0000313" key="1">
    <source>
        <dbReference type="EMBL" id="STI19231.1"/>
    </source>
</evidence>
<dbReference type="EMBL" id="UGCD01000002">
    <property type="protein sequence ID" value="STI19231.1"/>
    <property type="molecule type" value="Genomic_DNA"/>
</dbReference>
<name>A0A376RMD2_ECOLX</name>
<dbReference type="GO" id="GO:0009279">
    <property type="term" value="C:cell outer membrane"/>
    <property type="evidence" value="ECO:0007669"/>
    <property type="project" value="TreeGrafter"/>
</dbReference>
<dbReference type="InterPro" id="IPR000015">
    <property type="entry name" value="Fimb_usher"/>
</dbReference>
<dbReference type="GO" id="GO:0015473">
    <property type="term" value="F:fimbrial usher porin activity"/>
    <property type="evidence" value="ECO:0007669"/>
    <property type="project" value="InterPro"/>
</dbReference>
<evidence type="ECO:0000313" key="2">
    <source>
        <dbReference type="Proteomes" id="UP000254159"/>
    </source>
</evidence>
<sequence length="72" mass="8379">MRAVQLADDSRHEGDSIRFLYAKSMNTFGTNFQLMGYRYSTQGFYTLDDVAYRRMEGYDMITITTVSIGMNR</sequence>
<dbReference type="PANTHER" id="PTHR30451:SF6">
    <property type="entry name" value="OUTER MEMBRANE USHER PROTEIN SFMD"/>
    <property type="match status" value="1"/>
</dbReference>
<dbReference type="GO" id="GO:0009297">
    <property type="term" value="P:pilus assembly"/>
    <property type="evidence" value="ECO:0007669"/>
    <property type="project" value="InterPro"/>
</dbReference>
<organism evidence="1 2">
    <name type="scientific">Escherichia coli</name>
    <dbReference type="NCBI Taxonomy" id="562"/>
    <lineage>
        <taxon>Bacteria</taxon>
        <taxon>Pseudomonadati</taxon>
        <taxon>Pseudomonadota</taxon>
        <taxon>Gammaproteobacteria</taxon>
        <taxon>Enterobacterales</taxon>
        <taxon>Enterobacteriaceae</taxon>
        <taxon>Escherichia</taxon>
    </lineage>
</organism>
<accession>A0A376RMD2</accession>
<reference evidence="1 2" key="1">
    <citation type="submission" date="2018-06" db="EMBL/GenBank/DDBJ databases">
        <authorList>
            <consortium name="Pathogen Informatics"/>
            <person name="Doyle S."/>
        </authorList>
    </citation>
    <scope>NUCLEOTIDE SEQUENCE [LARGE SCALE GENOMIC DNA]</scope>
    <source>
        <strain evidence="1 2">NCTC10865</strain>
    </source>
</reference>
<gene>
    <name evidence="1" type="primary">sfmD_4</name>
    <name evidence="1" type="ORF">NCTC10865_04597</name>
</gene>
<dbReference type="PANTHER" id="PTHR30451">
    <property type="entry name" value="OUTER MEMBRANE USHER PROTEIN"/>
    <property type="match status" value="1"/>
</dbReference>
<dbReference type="Pfam" id="PF00577">
    <property type="entry name" value="Usher"/>
    <property type="match status" value="1"/>
</dbReference>
<dbReference type="Proteomes" id="UP000254159">
    <property type="component" value="Unassembled WGS sequence"/>
</dbReference>
<dbReference type="AlphaFoldDB" id="A0A376RMD2"/>